<comment type="caution">
    <text evidence="3">The sequence shown here is derived from an EMBL/GenBank/DDBJ whole genome shotgun (WGS) entry which is preliminary data.</text>
</comment>
<protein>
    <recommendedName>
        <fullName evidence="2">Dynamin N-terminal domain-containing protein</fullName>
    </recommendedName>
</protein>
<evidence type="ECO:0000259" key="2">
    <source>
        <dbReference type="Pfam" id="PF00350"/>
    </source>
</evidence>
<dbReference type="InterPro" id="IPR027417">
    <property type="entry name" value="P-loop_NTPase"/>
</dbReference>
<dbReference type="Proteomes" id="UP001370758">
    <property type="component" value="Unassembled WGS sequence"/>
</dbReference>
<name>A0AAV9WIV9_9PEZI</name>
<dbReference type="AlphaFoldDB" id="A0AAV9WIV9"/>
<dbReference type="PANTHER" id="PTHR36681:SF3">
    <property type="entry name" value="NUCLEAR GTPASE, GERMINAL CENTER-ASSOCIATED, TANDEM DUPLICATE 3"/>
    <property type="match status" value="1"/>
</dbReference>
<dbReference type="PANTHER" id="PTHR36681">
    <property type="entry name" value="NUCLEAR GTPASE, GERMINAL CENTER-ASSOCIATED, TANDEM DUPLICATE 3"/>
    <property type="match status" value="1"/>
</dbReference>
<feature type="region of interest" description="Disordered" evidence="1">
    <location>
        <begin position="165"/>
        <end position="187"/>
    </location>
</feature>
<dbReference type="Pfam" id="PF00350">
    <property type="entry name" value="Dynamin_N"/>
    <property type="match status" value="1"/>
</dbReference>
<keyword evidence="4" id="KW-1185">Reference proteome</keyword>
<proteinExistence type="predicted"/>
<dbReference type="SUPFAM" id="SSF52540">
    <property type="entry name" value="P-loop containing nucleoside triphosphate hydrolases"/>
    <property type="match status" value="1"/>
</dbReference>
<evidence type="ECO:0000313" key="4">
    <source>
        <dbReference type="Proteomes" id="UP001370758"/>
    </source>
</evidence>
<feature type="domain" description="Dynamin N-terminal" evidence="2">
    <location>
        <begin position="77"/>
        <end position="328"/>
    </location>
</feature>
<evidence type="ECO:0000256" key="1">
    <source>
        <dbReference type="SAM" id="MobiDB-lite"/>
    </source>
</evidence>
<organism evidence="3 4">
    <name type="scientific">Arthrobotrys musiformis</name>
    <dbReference type="NCBI Taxonomy" id="47236"/>
    <lineage>
        <taxon>Eukaryota</taxon>
        <taxon>Fungi</taxon>
        <taxon>Dikarya</taxon>
        <taxon>Ascomycota</taxon>
        <taxon>Pezizomycotina</taxon>
        <taxon>Orbiliomycetes</taxon>
        <taxon>Orbiliales</taxon>
        <taxon>Orbiliaceae</taxon>
        <taxon>Arthrobotrys</taxon>
    </lineage>
</organism>
<dbReference type="InterPro" id="IPR045063">
    <property type="entry name" value="Dynamin_N"/>
</dbReference>
<sequence length="536" mass="60342">MDSGSSEGGCTLRRAPNEIDQCLQNLTKQGKSFLQLCVEQLKKMERLNILNEDGERLLNTISTYPYENIEPDSKAIIAFVGETGEGKSTLLNALLGQGEIAPTSGSSACTCVATEFSSRTPGMQSRFYAVVEYISHRDFDEELHIIRQEIQDRGGTVDYDNVVDGDTTIDDSETRSEHASSRHSTSSYDTAMDKLKALFPGFQEYDLPGISERVEALYELKPLKDGRMVIESDNRDEFTDIVSEVVSTTSTSDGDGPQLWPLVKVVRIHLDAPVLRTGAILVDLPGIQDSNAARAAVMKRYLDKADEVIIVSRLARAQDREATTNLAKAEYLKNIELSGKTKLSIAYKPSDARKDFKTLPGFLERFTELSKKSEKLSKEDQQILSRGQIKLHKQGMEAAKKELQEYCRQTLNEEMPKRLSQNYRKLFGENIEVRSFLAAATNYEELDDTDSEDDEVDKTQIPKLREYCMRIPVERRACRASVFIEFDTSTLFGEVKLFLMNVETNLSPETLAAIRTQLHEAATKMKKVFSIILRIF</sequence>
<dbReference type="EMBL" id="JAVHJL010000002">
    <property type="protein sequence ID" value="KAK6509061.1"/>
    <property type="molecule type" value="Genomic_DNA"/>
</dbReference>
<gene>
    <name evidence="3" type="ORF">TWF481_003825</name>
</gene>
<accession>A0AAV9WIV9</accession>
<reference evidence="3 4" key="1">
    <citation type="submission" date="2023-08" db="EMBL/GenBank/DDBJ databases">
        <authorList>
            <person name="Palmer J.M."/>
        </authorList>
    </citation>
    <scope>NUCLEOTIDE SEQUENCE [LARGE SCALE GENOMIC DNA]</scope>
    <source>
        <strain evidence="3 4">TWF481</strain>
    </source>
</reference>
<dbReference type="Gene3D" id="3.40.50.300">
    <property type="entry name" value="P-loop containing nucleotide triphosphate hydrolases"/>
    <property type="match status" value="1"/>
</dbReference>
<evidence type="ECO:0000313" key="3">
    <source>
        <dbReference type="EMBL" id="KAK6509061.1"/>
    </source>
</evidence>